<keyword evidence="1" id="KW-0812">Transmembrane</keyword>
<comment type="caution">
    <text evidence="2">The sequence shown here is derived from an EMBL/GenBank/DDBJ whole genome shotgun (WGS) entry which is preliminary data.</text>
</comment>
<evidence type="ECO:0000256" key="1">
    <source>
        <dbReference type="SAM" id="Phobius"/>
    </source>
</evidence>
<dbReference type="RefSeq" id="WP_179905067.1">
    <property type="nucleotide sequence ID" value="NZ_JACBXS010000007.1"/>
</dbReference>
<organism evidence="2 3">
    <name type="scientific">Rhabdonatronobacter sediminivivens</name>
    <dbReference type="NCBI Taxonomy" id="2743469"/>
    <lineage>
        <taxon>Bacteria</taxon>
        <taxon>Pseudomonadati</taxon>
        <taxon>Pseudomonadota</taxon>
        <taxon>Alphaproteobacteria</taxon>
        <taxon>Rhodobacterales</taxon>
        <taxon>Paracoccaceae</taxon>
        <taxon>Rhabdonatronobacter</taxon>
    </lineage>
</organism>
<evidence type="ECO:0000313" key="3">
    <source>
        <dbReference type="Proteomes" id="UP000529417"/>
    </source>
</evidence>
<feature type="transmembrane region" description="Helical" evidence="1">
    <location>
        <begin position="144"/>
        <end position="162"/>
    </location>
</feature>
<feature type="transmembrane region" description="Helical" evidence="1">
    <location>
        <begin position="36"/>
        <end position="53"/>
    </location>
</feature>
<dbReference type="AlphaFoldDB" id="A0A7Z0KXD9"/>
<protein>
    <submittedName>
        <fullName evidence="2">Rod shape-determining protein MreD</fullName>
    </submittedName>
</protein>
<accession>A0A7Z0KXD9</accession>
<sequence>MAEQQPVKPFSYLALFLALAFVSLFIRLLPLGERGWLFPAPDVVLCLALAWVVRRPDYLPALAIAAVFFLEDLLLMRPPGLWAMLVLLGSEFLRRRAATLRGLNFWFEYLLVAGVLLTMFLANRLILAIVMIPQPSFGLSFAQFLATVFAYPAVVALSHFVFKVRKPATGEVDALGQKL</sequence>
<gene>
    <name evidence="2" type="ORF">HUK65_05110</name>
</gene>
<feature type="transmembrane region" description="Helical" evidence="1">
    <location>
        <begin position="109"/>
        <end position="132"/>
    </location>
</feature>
<name>A0A7Z0KXD9_9RHOB</name>
<feature type="transmembrane region" description="Helical" evidence="1">
    <location>
        <begin position="12"/>
        <end position="29"/>
    </location>
</feature>
<dbReference type="Proteomes" id="UP000529417">
    <property type="component" value="Unassembled WGS sequence"/>
</dbReference>
<keyword evidence="1" id="KW-0472">Membrane</keyword>
<evidence type="ECO:0000313" key="2">
    <source>
        <dbReference type="EMBL" id="NYS24364.1"/>
    </source>
</evidence>
<keyword evidence="1" id="KW-1133">Transmembrane helix</keyword>
<reference evidence="2 3" key="1">
    <citation type="journal article" date="2000" name="Arch. Microbiol.">
        <title>Rhodobaca bogoriensis gen. nov. and sp. nov., an alkaliphilic purple nonsulfur bacterium from African Rift Valley soda lakes.</title>
        <authorList>
            <person name="Milford A.D."/>
            <person name="Achenbach L.A."/>
            <person name="Jung D.O."/>
            <person name="Madigan M.T."/>
        </authorList>
    </citation>
    <scope>NUCLEOTIDE SEQUENCE [LARGE SCALE GENOMIC DNA]</scope>
    <source>
        <strain evidence="2 3">2376</strain>
    </source>
</reference>
<dbReference type="EMBL" id="JACBXS010000007">
    <property type="protein sequence ID" value="NYS24364.1"/>
    <property type="molecule type" value="Genomic_DNA"/>
</dbReference>
<keyword evidence="3" id="KW-1185">Reference proteome</keyword>
<proteinExistence type="predicted"/>
<feature type="transmembrane region" description="Helical" evidence="1">
    <location>
        <begin position="59"/>
        <end position="88"/>
    </location>
</feature>